<evidence type="ECO:0000313" key="2">
    <source>
        <dbReference type="Proteomes" id="UP000192756"/>
    </source>
</evidence>
<accession>A0A1W1ZSU8</accession>
<dbReference type="EMBL" id="FWXT01000001">
    <property type="protein sequence ID" value="SMC51436.1"/>
    <property type="molecule type" value="Genomic_DNA"/>
</dbReference>
<name>A0A1W1ZSU8_9SPHI</name>
<keyword evidence="2" id="KW-1185">Reference proteome</keyword>
<evidence type="ECO:0000313" key="1">
    <source>
        <dbReference type="EMBL" id="SMC51436.1"/>
    </source>
</evidence>
<gene>
    <name evidence="1" type="ORF">SAMN04488524_0955</name>
</gene>
<protein>
    <submittedName>
        <fullName evidence="1">Uncharacterized protein</fullName>
    </submittedName>
</protein>
<sequence>MIMYKIAYVLFCAIVFIACHKKEDPSECEPRMCTEEFRSLLISFTDKDGKGVAVKDYSVINMSTGELIKTRVVASLTLIAGTFVVIDDTQRSKVSSAGDELKITGTYEATGQTKSAIVKVSGGKCACHIEKISGPEKIVFD</sequence>
<dbReference type="Proteomes" id="UP000192756">
    <property type="component" value="Unassembled WGS sequence"/>
</dbReference>
<dbReference type="AlphaFoldDB" id="A0A1W1ZSU8"/>
<reference evidence="2" key="1">
    <citation type="submission" date="2017-04" db="EMBL/GenBank/DDBJ databases">
        <authorList>
            <person name="Varghese N."/>
            <person name="Submissions S."/>
        </authorList>
    </citation>
    <scope>NUCLEOTIDE SEQUENCE [LARGE SCALE GENOMIC DNA]</scope>
    <source>
        <strain evidence="2">DSM 12126</strain>
    </source>
</reference>
<dbReference type="PROSITE" id="PS51257">
    <property type="entry name" value="PROKAR_LIPOPROTEIN"/>
    <property type="match status" value="1"/>
</dbReference>
<organism evidence="1 2">
    <name type="scientific">Pedobacter africanus</name>
    <dbReference type="NCBI Taxonomy" id="151894"/>
    <lineage>
        <taxon>Bacteria</taxon>
        <taxon>Pseudomonadati</taxon>
        <taxon>Bacteroidota</taxon>
        <taxon>Sphingobacteriia</taxon>
        <taxon>Sphingobacteriales</taxon>
        <taxon>Sphingobacteriaceae</taxon>
        <taxon>Pedobacter</taxon>
    </lineage>
</organism>
<proteinExistence type="predicted"/>